<organism evidence="5 6">
    <name type="scientific">Iamia majanohamensis</name>
    <dbReference type="NCBI Taxonomy" id="467976"/>
    <lineage>
        <taxon>Bacteria</taxon>
        <taxon>Bacillati</taxon>
        <taxon>Actinomycetota</taxon>
        <taxon>Acidimicrobiia</taxon>
        <taxon>Acidimicrobiales</taxon>
        <taxon>Iamiaceae</taxon>
        <taxon>Iamia</taxon>
    </lineage>
</organism>
<keyword evidence="3" id="KW-0949">S-adenosyl-L-methionine</keyword>
<dbReference type="GO" id="GO:0032259">
    <property type="term" value="P:methylation"/>
    <property type="evidence" value="ECO:0007669"/>
    <property type="project" value="UniProtKB-KW"/>
</dbReference>
<dbReference type="Pfam" id="PF13649">
    <property type="entry name" value="Methyltransf_25"/>
    <property type="match status" value="1"/>
</dbReference>
<proteinExistence type="predicted"/>
<dbReference type="Gene3D" id="3.40.50.150">
    <property type="entry name" value="Vaccinia Virus protein VP39"/>
    <property type="match status" value="1"/>
</dbReference>
<evidence type="ECO:0000259" key="4">
    <source>
        <dbReference type="Pfam" id="PF13649"/>
    </source>
</evidence>
<reference evidence="5" key="1">
    <citation type="submission" date="2023-01" db="EMBL/GenBank/DDBJ databases">
        <title>The diversity of Class Acidimicrobiia in South China Sea sediment environments and the proposal of Iamia marina sp. nov., a novel species of the genus Iamia.</title>
        <authorList>
            <person name="He Y."/>
            <person name="Tian X."/>
        </authorList>
    </citation>
    <scope>NUCLEOTIDE SEQUENCE</scope>
    <source>
        <strain evidence="5">DSM 19957</strain>
    </source>
</reference>
<feature type="domain" description="Methyltransferase" evidence="4">
    <location>
        <begin position="27"/>
        <end position="117"/>
    </location>
</feature>
<dbReference type="GO" id="GO:0008168">
    <property type="term" value="F:methyltransferase activity"/>
    <property type="evidence" value="ECO:0007669"/>
    <property type="project" value="UniProtKB-KW"/>
</dbReference>
<dbReference type="RefSeq" id="WP_272736387.1">
    <property type="nucleotide sequence ID" value="NZ_CP116942.1"/>
</dbReference>
<evidence type="ECO:0000313" key="6">
    <source>
        <dbReference type="Proteomes" id="UP001216390"/>
    </source>
</evidence>
<keyword evidence="1 5" id="KW-0489">Methyltransferase</keyword>
<protein>
    <submittedName>
        <fullName evidence="5">Class I SAM-dependent methyltransferase</fullName>
    </submittedName>
</protein>
<keyword evidence="2" id="KW-0808">Transferase</keyword>
<keyword evidence="6" id="KW-1185">Reference proteome</keyword>
<dbReference type="AlphaFoldDB" id="A0AAF0BVK3"/>
<evidence type="ECO:0000313" key="5">
    <source>
        <dbReference type="EMBL" id="WCO66865.1"/>
    </source>
</evidence>
<name>A0AAF0BVK3_9ACTN</name>
<evidence type="ECO:0000256" key="1">
    <source>
        <dbReference type="ARBA" id="ARBA00022603"/>
    </source>
</evidence>
<sequence length="198" mass="21922">MTDARWNHNVEHYEVLLRALPPHCSRVLDVGCGDGLLTRAVAERGIPVVALDVDAGSVATTRAEVADLDDVEVVQGDVMDPDLDLGIFDAVLSVATLHHLPLEDGLRRMSELVAPGGVLGVVGIARSRSLWDLSHDAVGAVLARVRRRRRGWWEVTAPTRRPTTSYTRVLRVATLLLPGVRYRRHLLFRYSLVWTRPG</sequence>
<dbReference type="SUPFAM" id="SSF53335">
    <property type="entry name" value="S-adenosyl-L-methionine-dependent methyltransferases"/>
    <property type="match status" value="1"/>
</dbReference>
<evidence type="ECO:0000256" key="3">
    <source>
        <dbReference type="ARBA" id="ARBA00022691"/>
    </source>
</evidence>
<evidence type="ECO:0000256" key="2">
    <source>
        <dbReference type="ARBA" id="ARBA00022679"/>
    </source>
</evidence>
<dbReference type="EMBL" id="CP116942">
    <property type="protein sequence ID" value="WCO66865.1"/>
    <property type="molecule type" value="Genomic_DNA"/>
</dbReference>
<dbReference type="PANTHER" id="PTHR43464">
    <property type="entry name" value="METHYLTRANSFERASE"/>
    <property type="match status" value="1"/>
</dbReference>
<dbReference type="CDD" id="cd02440">
    <property type="entry name" value="AdoMet_MTases"/>
    <property type="match status" value="1"/>
</dbReference>
<accession>A0AAF0BVK3</accession>
<dbReference type="InterPro" id="IPR029063">
    <property type="entry name" value="SAM-dependent_MTases_sf"/>
</dbReference>
<dbReference type="Proteomes" id="UP001216390">
    <property type="component" value="Chromosome"/>
</dbReference>
<dbReference type="KEGG" id="ima:PO878_20445"/>
<dbReference type="InterPro" id="IPR041698">
    <property type="entry name" value="Methyltransf_25"/>
</dbReference>
<dbReference type="PANTHER" id="PTHR43464:SF19">
    <property type="entry name" value="UBIQUINONE BIOSYNTHESIS O-METHYLTRANSFERASE, MITOCHONDRIAL"/>
    <property type="match status" value="1"/>
</dbReference>
<gene>
    <name evidence="5" type="ORF">PO878_20445</name>
</gene>